<proteinExistence type="predicted"/>
<gene>
    <name evidence="1" type="ORF">ACAOBT_LOCUS17247</name>
</gene>
<name>A0A9P0PJF0_ACAOB</name>
<comment type="caution">
    <text evidence="1">The sequence shown here is derived from an EMBL/GenBank/DDBJ whole genome shotgun (WGS) entry which is preliminary data.</text>
</comment>
<organism evidence="1 2">
    <name type="scientific">Acanthoscelides obtectus</name>
    <name type="common">Bean weevil</name>
    <name type="synonym">Bruchus obtectus</name>
    <dbReference type="NCBI Taxonomy" id="200917"/>
    <lineage>
        <taxon>Eukaryota</taxon>
        <taxon>Metazoa</taxon>
        <taxon>Ecdysozoa</taxon>
        <taxon>Arthropoda</taxon>
        <taxon>Hexapoda</taxon>
        <taxon>Insecta</taxon>
        <taxon>Pterygota</taxon>
        <taxon>Neoptera</taxon>
        <taxon>Endopterygota</taxon>
        <taxon>Coleoptera</taxon>
        <taxon>Polyphaga</taxon>
        <taxon>Cucujiformia</taxon>
        <taxon>Chrysomeloidea</taxon>
        <taxon>Chrysomelidae</taxon>
        <taxon>Bruchinae</taxon>
        <taxon>Bruchini</taxon>
        <taxon>Acanthoscelides</taxon>
    </lineage>
</organism>
<accession>A0A9P0PJF0</accession>
<reference evidence="1" key="1">
    <citation type="submission" date="2022-03" db="EMBL/GenBank/DDBJ databases">
        <authorList>
            <person name="Sayadi A."/>
        </authorList>
    </citation>
    <scope>NUCLEOTIDE SEQUENCE</scope>
</reference>
<dbReference type="Proteomes" id="UP001152888">
    <property type="component" value="Unassembled WGS sequence"/>
</dbReference>
<evidence type="ECO:0000313" key="2">
    <source>
        <dbReference type="Proteomes" id="UP001152888"/>
    </source>
</evidence>
<keyword evidence="2" id="KW-1185">Reference proteome</keyword>
<dbReference type="EMBL" id="CAKOFQ010006999">
    <property type="protein sequence ID" value="CAH1986435.1"/>
    <property type="molecule type" value="Genomic_DNA"/>
</dbReference>
<evidence type="ECO:0000313" key="1">
    <source>
        <dbReference type="EMBL" id="CAH1986435.1"/>
    </source>
</evidence>
<sequence>MNCARHAIKISYEANPKSRNILQENSTPNW</sequence>
<dbReference type="AlphaFoldDB" id="A0A9P0PJF0"/>
<protein>
    <submittedName>
        <fullName evidence="1">Uncharacterized protein</fullName>
    </submittedName>
</protein>